<keyword evidence="9" id="KW-1185">Reference proteome</keyword>
<dbReference type="AlphaFoldDB" id="A0A3N4HX68"/>
<feature type="transmembrane region" description="Helical" evidence="6">
    <location>
        <begin position="176"/>
        <end position="197"/>
    </location>
</feature>
<dbReference type="EMBL" id="ML119712">
    <property type="protein sequence ID" value="RPA78415.1"/>
    <property type="molecule type" value="Genomic_DNA"/>
</dbReference>
<dbReference type="PANTHER" id="PTHR11247:SF1">
    <property type="entry name" value="DOLICHYLDIPHOSPHATASE 1"/>
    <property type="match status" value="1"/>
</dbReference>
<feature type="transmembrane region" description="Helical" evidence="6">
    <location>
        <begin position="37"/>
        <end position="57"/>
    </location>
</feature>
<proteinExistence type="inferred from homology"/>
<evidence type="ECO:0000256" key="5">
    <source>
        <dbReference type="ARBA" id="ARBA00023136"/>
    </source>
</evidence>
<dbReference type="CDD" id="cd03382">
    <property type="entry name" value="PAP2_dolichyldiphosphatase"/>
    <property type="match status" value="1"/>
</dbReference>
<comment type="function">
    <text evidence="6">Required for efficient N-glycosylation. Necessary for maintaining optimal levels of dolichol-linked oligosaccharides. Hydrolyzes dolichyl pyrophosphate at a very high rate and dolichyl monophosphate at a much lower rate. Does not act on phosphatidate.</text>
</comment>
<keyword evidence="3 6" id="KW-0378">Hydrolase</keyword>
<organism evidence="8 9">
    <name type="scientific">Ascobolus immersus RN42</name>
    <dbReference type="NCBI Taxonomy" id="1160509"/>
    <lineage>
        <taxon>Eukaryota</taxon>
        <taxon>Fungi</taxon>
        <taxon>Dikarya</taxon>
        <taxon>Ascomycota</taxon>
        <taxon>Pezizomycotina</taxon>
        <taxon>Pezizomycetes</taxon>
        <taxon>Pezizales</taxon>
        <taxon>Ascobolaceae</taxon>
        <taxon>Ascobolus</taxon>
    </lineage>
</organism>
<keyword evidence="5 6" id="KW-0472">Membrane</keyword>
<evidence type="ECO:0000313" key="9">
    <source>
        <dbReference type="Proteomes" id="UP000275078"/>
    </source>
</evidence>
<comment type="pathway">
    <text evidence="6">Protein modification; protein glycosylation.</text>
</comment>
<feature type="domain" description="Phosphatidic acid phosphatase type 2/haloperoxidase" evidence="7">
    <location>
        <begin position="64"/>
        <end position="191"/>
    </location>
</feature>
<comment type="catalytic activity">
    <reaction evidence="6">
        <text>a di-trans,poly-cis-dolichyl diphosphate + H2O = a di-trans,poly-cis-dolichyl phosphate + phosphate + H(+)</text>
        <dbReference type="Rhea" id="RHEA:14385"/>
        <dbReference type="Rhea" id="RHEA-COMP:19498"/>
        <dbReference type="Rhea" id="RHEA-COMP:19506"/>
        <dbReference type="ChEBI" id="CHEBI:15377"/>
        <dbReference type="ChEBI" id="CHEBI:15378"/>
        <dbReference type="ChEBI" id="CHEBI:43474"/>
        <dbReference type="ChEBI" id="CHEBI:57497"/>
        <dbReference type="ChEBI" id="CHEBI:57683"/>
        <dbReference type="EC" id="3.6.1.43"/>
    </reaction>
</comment>
<reference evidence="8 9" key="1">
    <citation type="journal article" date="2018" name="Nat. Ecol. Evol.">
        <title>Pezizomycetes genomes reveal the molecular basis of ectomycorrhizal truffle lifestyle.</title>
        <authorList>
            <person name="Murat C."/>
            <person name="Payen T."/>
            <person name="Noel B."/>
            <person name="Kuo A."/>
            <person name="Morin E."/>
            <person name="Chen J."/>
            <person name="Kohler A."/>
            <person name="Krizsan K."/>
            <person name="Balestrini R."/>
            <person name="Da Silva C."/>
            <person name="Montanini B."/>
            <person name="Hainaut M."/>
            <person name="Levati E."/>
            <person name="Barry K.W."/>
            <person name="Belfiori B."/>
            <person name="Cichocki N."/>
            <person name="Clum A."/>
            <person name="Dockter R.B."/>
            <person name="Fauchery L."/>
            <person name="Guy J."/>
            <person name="Iotti M."/>
            <person name="Le Tacon F."/>
            <person name="Lindquist E.A."/>
            <person name="Lipzen A."/>
            <person name="Malagnac F."/>
            <person name="Mello A."/>
            <person name="Molinier V."/>
            <person name="Miyauchi S."/>
            <person name="Poulain J."/>
            <person name="Riccioni C."/>
            <person name="Rubini A."/>
            <person name="Sitrit Y."/>
            <person name="Splivallo R."/>
            <person name="Traeger S."/>
            <person name="Wang M."/>
            <person name="Zifcakova L."/>
            <person name="Wipf D."/>
            <person name="Zambonelli A."/>
            <person name="Paolocci F."/>
            <person name="Nowrousian M."/>
            <person name="Ottonello S."/>
            <person name="Baldrian P."/>
            <person name="Spatafora J.W."/>
            <person name="Henrissat B."/>
            <person name="Nagy L.G."/>
            <person name="Aury J.M."/>
            <person name="Wincker P."/>
            <person name="Grigoriev I.V."/>
            <person name="Bonfante P."/>
            <person name="Martin F.M."/>
        </authorList>
    </citation>
    <scope>NUCLEOTIDE SEQUENCE [LARGE SCALE GENOMIC DNA]</scope>
    <source>
        <strain evidence="8 9">RN42</strain>
    </source>
</reference>
<dbReference type="Gene3D" id="1.20.144.10">
    <property type="entry name" value="Phosphatidic acid phosphatase type 2/haloperoxidase"/>
    <property type="match status" value="1"/>
</dbReference>
<dbReference type="SUPFAM" id="SSF48317">
    <property type="entry name" value="Acid phosphatase/Vanadium-dependent haloperoxidase"/>
    <property type="match status" value="1"/>
</dbReference>
<evidence type="ECO:0000256" key="2">
    <source>
        <dbReference type="ARBA" id="ARBA00022692"/>
    </source>
</evidence>
<comment type="similarity">
    <text evidence="6">Belongs to the dolichyldiphosphatase family.</text>
</comment>
<dbReference type="InterPro" id="IPR000326">
    <property type="entry name" value="PAP2/HPO"/>
</dbReference>
<keyword evidence="2 6" id="KW-0812">Transmembrane</keyword>
<dbReference type="GO" id="GO:0006487">
    <property type="term" value="P:protein N-linked glycosylation"/>
    <property type="evidence" value="ECO:0007669"/>
    <property type="project" value="UniProtKB-UniRule"/>
</dbReference>
<evidence type="ECO:0000313" key="8">
    <source>
        <dbReference type="EMBL" id="RPA78415.1"/>
    </source>
</evidence>
<dbReference type="UniPathway" id="UPA00378"/>
<dbReference type="InterPro" id="IPR036938">
    <property type="entry name" value="PAP2/HPO_sf"/>
</dbReference>
<name>A0A3N4HX68_ASCIM</name>
<gene>
    <name evidence="8" type="ORF">BJ508DRAFT_416590</name>
</gene>
<evidence type="ECO:0000256" key="6">
    <source>
        <dbReference type="RuleBase" id="RU367078"/>
    </source>
</evidence>
<dbReference type="SMART" id="SM00014">
    <property type="entry name" value="acidPPc"/>
    <property type="match status" value="1"/>
</dbReference>
<dbReference type="Pfam" id="PF01569">
    <property type="entry name" value="PAP2"/>
    <property type="match status" value="1"/>
</dbReference>
<evidence type="ECO:0000256" key="3">
    <source>
        <dbReference type="ARBA" id="ARBA00022801"/>
    </source>
</evidence>
<evidence type="ECO:0000259" key="7">
    <source>
        <dbReference type="SMART" id="SM00014"/>
    </source>
</evidence>
<accession>A0A3N4HX68</accession>
<feature type="transmembrane region" description="Helical" evidence="6">
    <location>
        <begin position="116"/>
        <end position="133"/>
    </location>
</feature>
<protein>
    <recommendedName>
        <fullName evidence="6">Dolichyldiphosphatase</fullName>
        <ecNumber evidence="6">3.6.1.43</ecNumber>
    </recommendedName>
</protein>
<evidence type="ECO:0000256" key="4">
    <source>
        <dbReference type="ARBA" id="ARBA00022989"/>
    </source>
</evidence>
<dbReference type="PANTHER" id="PTHR11247">
    <property type="entry name" value="PALMITOYL-PROTEIN THIOESTERASE/DOLICHYLDIPHOSPHATASE 1"/>
    <property type="match status" value="1"/>
</dbReference>
<dbReference type="GO" id="GO:0005789">
    <property type="term" value="C:endoplasmic reticulum membrane"/>
    <property type="evidence" value="ECO:0007669"/>
    <property type="project" value="UniProtKB-SubCell"/>
</dbReference>
<feature type="transmembrane region" description="Helical" evidence="6">
    <location>
        <begin position="145"/>
        <end position="164"/>
    </location>
</feature>
<keyword evidence="4 6" id="KW-1133">Transmembrane helix</keyword>
<dbReference type="GO" id="GO:0047874">
    <property type="term" value="F:dolichyldiphosphatase activity"/>
    <property type="evidence" value="ECO:0007669"/>
    <property type="project" value="UniProtKB-UniRule"/>
</dbReference>
<sequence>MQPSQPPSGFDASSAPALTALSLTHILYDPASPISFISAYLSLLPQVILVIFGSIVYSTREIEVLLFLIGQLLSEAINVVLKKWFRQHRPGYLVEIGALREGEGRGYGMPSSHGQFMGFFAVYCTLLLLVRLPGSTHRSAGWQRFKTGLYLVAAWGVAGAVGLARVQLRYHTLEQVAAGLGAGMVLGLGWFIVTAVARKITPFWDFGMSLWGFFWGRDLMMHTDIVEDGYRTWQEHVARKKQ</sequence>
<feature type="transmembrane region" description="Helical" evidence="6">
    <location>
        <begin position="64"/>
        <end position="81"/>
    </location>
</feature>
<evidence type="ECO:0000256" key="1">
    <source>
        <dbReference type="ARBA" id="ARBA00004141"/>
    </source>
</evidence>
<comment type="subcellular location">
    <subcellularLocation>
        <location evidence="6">Endoplasmic reticulum membrane</location>
        <topology evidence="6">Multi-pass membrane protein</topology>
    </subcellularLocation>
    <subcellularLocation>
        <location evidence="1">Membrane</location>
        <topology evidence="1">Multi-pass membrane protein</topology>
    </subcellularLocation>
</comment>
<dbReference type="Proteomes" id="UP000275078">
    <property type="component" value="Unassembled WGS sequence"/>
</dbReference>
<dbReference type="EC" id="3.6.1.43" evidence="6"/>
<dbReference type="STRING" id="1160509.A0A3N4HX68"/>
<keyword evidence="6" id="KW-0256">Endoplasmic reticulum</keyword>
<dbReference type="GO" id="GO:0008610">
    <property type="term" value="P:lipid biosynthetic process"/>
    <property type="evidence" value="ECO:0007669"/>
    <property type="project" value="TreeGrafter"/>
</dbReference>
<dbReference type="InterPro" id="IPR039667">
    <property type="entry name" value="Dolichyldiphosphatase_PAP2"/>
</dbReference>
<dbReference type="OrthoDB" id="302705at2759"/>